<evidence type="ECO:0000259" key="7">
    <source>
        <dbReference type="PROSITE" id="PS51352"/>
    </source>
</evidence>
<dbReference type="FunFam" id="3.40.30.10:FF:000001">
    <property type="entry name" value="Thioredoxin"/>
    <property type="match status" value="1"/>
</dbReference>
<feature type="domain" description="Thioredoxin" evidence="7">
    <location>
        <begin position="17"/>
        <end position="129"/>
    </location>
</feature>
<organism evidence="8 9">
    <name type="scientific">Thalassospira povalilytica</name>
    <dbReference type="NCBI Taxonomy" id="732237"/>
    <lineage>
        <taxon>Bacteria</taxon>
        <taxon>Pseudomonadati</taxon>
        <taxon>Pseudomonadota</taxon>
        <taxon>Alphaproteobacteria</taxon>
        <taxon>Rhodospirillales</taxon>
        <taxon>Thalassospiraceae</taxon>
        <taxon>Thalassospira</taxon>
    </lineage>
</organism>
<dbReference type="PROSITE" id="PS51352">
    <property type="entry name" value="THIOREDOXIN_2"/>
    <property type="match status" value="1"/>
</dbReference>
<proteinExistence type="inferred from homology"/>
<dbReference type="RefSeq" id="WP_206926619.1">
    <property type="nucleotide sequence ID" value="NZ_JAEKJW010000001.1"/>
</dbReference>
<evidence type="ECO:0000256" key="2">
    <source>
        <dbReference type="ARBA" id="ARBA00022448"/>
    </source>
</evidence>
<dbReference type="InterPro" id="IPR005746">
    <property type="entry name" value="Thioredoxin"/>
</dbReference>
<comment type="caution">
    <text evidence="8">The sequence shown here is derived from an EMBL/GenBank/DDBJ whole genome shotgun (WGS) entry which is preliminary data.</text>
</comment>
<dbReference type="AlphaFoldDB" id="A0A8I1M582"/>
<dbReference type="SUPFAM" id="SSF52833">
    <property type="entry name" value="Thioredoxin-like"/>
    <property type="match status" value="1"/>
</dbReference>
<dbReference type="EMBL" id="JAEKJW010000001">
    <property type="protein sequence ID" value="MBN8195500.1"/>
    <property type="molecule type" value="Genomic_DNA"/>
</dbReference>
<dbReference type="NCBIfam" id="TIGR01068">
    <property type="entry name" value="thioredoxin"/>
    <property type="match status" value="1"/>
</dbReference>
<dbReference type="InterPro" id="IPR036249">
    <property type="entry name" value="Thioredoxin-like_sf"/>
</dbReference>
<dbReference type="PANTHER" id="PTHR43601:SF3">
    <property type="entry name" value="THIOREDOXIN, MITOCHONDRIAL"/>
    <property type="match status" value="1"/>
</dbReference>
<dbReference type="Pfam" id="PF14561">
    <property type="entry name" value="TPR_20"/>
    <property type="match status" value="1"/>
</dbReference>
<evidence type="ECO:0000313" key="8">
    <source>
        <dbReference type="EMBL" id="MBN8195500.1"/>
    </source>
</evidence>
<dbReference type="InterPro" id="IPR017937">
    <property type="entry name" value="Thioredoxin_CS"/>
</dbReference>
<dbReference type="InterPro" id="IPR013766">
    <property type="entry name" value="Thioredoxin_domain"/>
</dbReference>
<dbReference type="Gene3D" id="3.40.30.10">
    <property type="entry name" value="Glutaredoxin"/>
    <property type="match status" value="1"/>
</dbReference>
<reference evidence="8" key="1">
    <citation type="submission" date="2020-12" db="EMBL/GenBank/DDBJ databases">
        <title>Oil enriched cultivation method for isolating marine PHA-producing bacteria.</title>
        <authorList>
            <person name="Zheng W."/>
            <person name="Yu S."/>
            <person name="Huang Y."/>
        </authorList>
    </citation>
    <scope>NUCLEOTIDE SEQUENCE</scope>
    <source>
        <strain evidence="8">SY-2-3</strain>
    </source>
</reference>
<evidence type="ECO:0000256" key="5">
    <source>
        <dbReference type="ARBA" id="ARBA00023284"/>
    </source>
</evidence>
<evidence type="ECO:0000256" key="3">
    <source>
        <dbReference type="ARBA" id="ARBA00022982"/>
    </source>
</evidence>
<dbReference type="GO" id="GO:0015035">
    <property type="term" value="F:protein-disulfide reductase activity"/>
    <property type="evidence" value="ECO:0007669"/>
    <property type="project" value="UniProtKB-UniRule"/>
</dbReference>
<evidence type="ECO:0000256" key="6">
    <source>
        <dbReference type="NCBIfam" id="TIGR01068"/>
    </source>
</evidence>
<keyword evidence="4" id="KW-1015">Disulfide bond</keyword>
<keyword evidence="5" id="KW-0676">Redox-active center</keyword>
<dbReference type="CDD" id="cd02956">
    <property type="entry name" value="ybbN"/>
    <property type="match status" value="1"/>
</dbReference>
<dbReference type="GO" id="GO:0006950">
    <property type="term" value="P:response to stress"/>
    <property type="evidence" value="ECO:0007669"/>
    <property type="project" value="UniProtKB-ARBA"/>
</dbReference>
<protein>
    <recommendedName>
        <fullName evidence="6">Thioredoxin</fullName>
    </recommendedName>
</protein>
<dbReference type="GO" id="GO:0045454">
    <property type="term" value="P:cell redox homeostasis"/>
    <property type="evidence" value="ECO:0007669"/>
    <property type="project" value="TreeGrafter"/>
</dbReference>
<evidence type="ECO:0000256" key="1">
    <source>
        <dbReference type="ARBA" id="ARBA00008987"/>
    </source>
</evidence>
<dbReference type="Proteomes" id="UP000664405">
    <property type="component" value="Unassembled WGS sequence"/>
</dbReference>
<accession>A0A8I1M582</accession>
<evidence type="ECO:0000313" key="9">
    <source>
        <dbReference type="Proteomes" id="UP000664405"/>
    </source>
</evidence>
<keyword evidence="2" id="KW-0813">Transport</keyword>
<keyword evidence="3" id="KW-0249">Electron transport</keyword>
<gene>
    <name evidence="8" type="primary">trxA</name>
    <name evidence="8" type="ORF">JF547_03120</name>
</gene>
<dbReference type="Gene3D" id="1.25.40.10">
    <property type="entry name" value="Tetratricopeptide repeat domain"/>
    <property type="match status" value="1"/>
</dbReference>
<dbReference type="InterPro" id="IPR011990">
    <property type="entry name" value="TPR-like_helical_dom_sf"/>
</dbReference>
<comment type="similarity">
    <text evidence="1">Belongs to the thioredoxin family.</text>
</comment>
<name>A0A8I1M582_9PROT</name>
<dbReference type="PRINTS" id="PR00421">
    <property type="entry name" value="THIOREDOXIN"/>
</dbReference>
<dbReference type="PROSITE" id="PS00194">
    <property type="entry name" value="THIOREDOXIN_1"/>
    <property type="match status" value="1"/>
</dbReference>
<dbReference type="PANTHER" id="PTHR43601">
    <property type="entry name" value="THIOREDOXIN, MITOCHONDRIAL"/>
    <property type="match status" value="1"/>
</dbReference>
<sequence length="310" mass="33714">MSIILDANAPETATNQNQASDLIKDSSVETFVQDVIEPSMEVPVVVDFWAPWCGPCKNLTPVIEKVTREAGGRVKLVKINIDENQELAMQLRIQSVPTVYAFKGGRPVDGFQGGQPESEVRAFYERLAGGPIESPVEALLEQAATALGNDDIQSAYGLYGAVLERDGEGENEQATGGVIRCLVAMEELEAARQYVDDMPEQLRLKGPVSEAISALELAETGVSGDDLEEARARAEANPDDLQAQFDYGMACFAANQRDAAVDAMIKIIRTDRQWNEDAGRTQLLKFFEAWGPMDPASVAGRRALSTVLFS</sequence>
<evidence type="ECO:0000256" key="4">
    <source>
        <dbReference type="ARBA" id="ARBA00023157"/>
    </source>
</evidence>
<dbReference type="Pfam" id="PF00085">
    <property type="entry name" value="Thioredoxin"/>
    <property type="match status" value="1"/>
</dbReference>